<evidence type="ECO:0000256" key="6">
    <source>
        <dbReference type="ARBA" id="ARBA00022989"/>
    </source>
</evidence>
<evidence type="ECO:0000256" key="4">
    <source>
        <dbReference type="ARBA" id="ARBA00022519"/>
    </source>
</evidence>
<dbReference type="RefSeq" id="WP_213891076.1">
    <property type="nucleotide sequence ID" value="NZ_JAGFNU010000018.1"/>
</dbReference>
<feature type="transmembrane region" description="Helical" evidence="8">
    <location>
        <begin position="315"/>
        <end position="334"/>
    </location>
</feature>
<dbReference type="CDD" id="cd06579">
    <property type="entry name" value="TM_PBP1_transp_AraH_like"/>
    <property type="match status" value="1"/>
</dbReference>
<feature type="transmembrane region" description="Helical" evidence="8">
    <location>
        <begin position="109"/>
        <end position="140"/>
    </location>
</feature>
<evidence type="ECO:0000313" key="9">
    <source>
        <dbReference type="EMBL" id="MFB9231811.1"/>
    </source>
</evidence>
<protein>
    <submittedName>
        <fullName evidence="9">ABC transporter permease</fullName>
    </submittedName>
</protein>
<evidence type="ECO:0000256" key="5">
    <source>
        <dbReference type="ARBA" id="ARBA00022692"/>
    </source>
</evidence>
<feature type="transmembrane region" description="Helical" evidence="8">
    <location>
        <begin position="236"/>
        <end position="253"/>
    </location>
</feature>
<proteinExistence type="predicted"/>
<keyword evidence="2" id="KW-0813">Transport</keyword>
<dbReference type="PANTHER" id="PTHR32196:SF21">
    <property type="entry name" value="ABC TRANSPORTER PERMEASE PROTEIN YPHD-RELATED"/>
    <property type="match status" value="1"/>
</dbReference>
<keyword evidence="7 8" id="KW-0472">Membrane</keyword>
<dbReference type="PANTHER" id="PTHR32196">
    <property type="entry name" value="ABC TRANSPORTER PERMEASE PROTEIN YPHD-RELATED-RELATED"/>
    <property type="match status" value="1"/>
</dbReference>
<dbReference type="InterPro" id="IPR001851">
    <property type="entry name" value="ABC_transp_permease"/>
</dbReference>
<organism evidence="9 10">
    <name type="scientific">Pseudohalocynthiibacter aestuariivivens</name>
    <dbReference type="NCBI Taxonomy" id="1591409"/>
    <lineage>
        <taxon>Bacteria</taxon>
        <taxon>Pseudomonadati</taxon>
        <taxon>Pseudomonadota</taxon>
        <taxon>Alphaproteobacteria</taxon>
        <taxon>Rhodobacterales</taxon>
        <taxon>Paracoccaceae</taxon>
        <taxon>Pseudohalocynthiibacter</taxon>
    </lineage>
</organism>
<evidence type="ECO:0000256" key="7">
    <source>
        <dbReference type="ARBA" id="ARBA00023136"/>
    </source>
</evidence>
<evidence type="ECO:0000256" key="8">
    <source>
        <dbReference type="SAM" id="Phobius"/>
    </source>
</evidence>
<comment type="subcellular location">
    <subcellularLocation>
        <location evidence="1">Cell membrane</location>
        <topology evidence="1">Multi-pass membrane protein</topology>
    </subcellularLocation>
</comment>
<feature type="transmembrane region" description="Helical" evidence="8">
    <location>
        <begin position="265"/>
        <end position="283"/>
    </location>
</feature>
<keyword evidence="6 8" id="KW-1133">Transmembrane helix</keyword>
<name>A0ABV5JG14_9RHOB</name>
<feature type="transmembrane region" description="Helical" evidence="8">
    <location>
        <begin position="190"/>
        <end position="215"/>
    </location>
</feature>
<dbReference type="Pfam" id="PF02653">
    <property type="entry name" value="BPD_transp_2"/>
    <property type="match status" value="1"/>
</dbReference>
<reference evidence="9 10" key="1">
    <citation type="submission" date="2024-09" db="EMBL/GenBank/DDBJ databases">
        <authorList>
            <person name="Sun Q."/>
            <person name="Mori K."/>
        </authorList>
    </citation>
    <scope>NUCLEOTIDE SEQUENCE [LARGE SCALE GENOMIC DNA]</scope>
    <source>
        <strain evidence="9 10">CECT 8726</strain>
    </source>
</reference>
<gene>
    <name evidence="9" type="ORF">ACFFUT_08435</name>
</gene>
<keyword evidence="10" id="KW-1185">Reference proteome</keyword>
<dbReference type="Proteomes" id="UP001589683">
    <property type="component" value="Unassembled WGS sequence"/>
</dbReference>
<sequence>MSDQVNVDASSGSGFYKMMMGFFASYGFLPVILVFLYLGFGLVEPVFLTGANAQNIIEQASYLIVLATAQMFVLLTRGFDLSLGVVVSVVSVASAMVMVSIAPEGEGPVILALTAGIFTALVVGATAGGINGICVAYFGINPFVVTLGMQGIAFGLATTISGGFPVFGLPDTLINTLGQGATWFGFLSPPVGVCIIILLLSHFVLNYTVFGRSIYLLGSNPRAAEVGGLPWRRHNMMAYVLCSTIAAIGAILITARTGTGEPSTGGGLVLLSIAAAVAGGVSLRGGEGRVIHVVFGGLLVSVLSVGMNLARIDSFLQQVVLGFVVVGAVFLDRLRLRIRL</sequence>
<comment type="caution">
    <text evidence="9">The sequence shown here is derived from an EMBL/GenBank/DDBJ whole genome shotgun (WGS) entry which is preliminary data.</text>
</comment>
<feature type="transmembrane region" description="Helical" evidence="8">
    <location>
        <begin position="60"/>
        <end position="76"/>
    </location>
</feature>
<feature type="transmembrane region" description="Helical" evidence="8">
    <location>
        <begin position="83"/>
        <end position="103"/>
    </location>
</feature>
<feature type="transmembrane region" description="Helical" evidence="8">
    <location>
        <begin position="152"/>
        <end position="170"/>
    </location>
</feature>
<keyword evidence="3" id="KW-1003">Cell membrane</keyword>
<dbReference type="EMBL" id="JBHMEA010000030">
    <property type="protein sequence ID" value="MFB9231811.1"/>
    <property type="molecule type" value="Genomic_DNA"/>
</dbReference>
<feature type="transmembrane region" description="Helical" evidence="8">
    <location>
        <begin position="21"/>
        <end position="40"/>
    </location>
</feature>
<evidence type="ECO:0000256" key="3">
    <source>
        <dbReference type="ARBA" id="ARBA00022475"/>
    </source>
</evidence>
<keyword evidence="4" id="KW-0997">Cell inner membrane</keyword>
<evidence type="ECO:0000256" key="1">
    <source>
        <dbReference type="ARBA" id="ARBA00004651"/>
    </source>
</evidence>
<feature type="transmembrane region" description="Helical" evidence="8">
    <location>
        <begin position="290"/>
        <end position="309"/>
    </location>
</feature>
<keyword evidence="5 8" id="KW-0812">Transmembrane</keyword>
<evidence type="ECO:0000313" key="10">
    <source>
        <dbReference type="Proteomes" id="UP001589683"/>
    </source>
</evidence>
<evidence type="ECO:0000256" key="2">
    <source>
        <dbReference type="ARBA" id="ARBA00022448"/>
    </source>
</evidence>
<accession>A0ABV5JG14</accession>